<gene>
    <name evidence="1" type="ORF">S03H2_41880</name>
</gene>
<organism evidence="1">
    <name type="scientific">marine sediment metagenome</name>
    <dbReference type="NCBI Taxonomy" id="412755"/>
    <lineage>
        <taxon>unclassified sequences</taxon>
        <taxon>metagenomes</taxon>
        <taxon>ecological metagenomes</taxon>
    </lineage>
</organism>
<accession>X1IW79</accession>
<dbReference type="EMBL" id="BARU01026040">
    <property type="protein sequence ID" value="GAH73485.1"/>
    <property type="molecule type" value="Genomic_DNA"/>
</dbReference>
<protein>
    <recommendedName>
        <fullName evidence="2">VWFA domain-containing protein</fullName>
    </recommendedName>
</protein>
<name>X1IW79_9ZZZZ</name>
<dbReference type="AlphaFoldDB" id="X1IW79"/>
<comment type="caution">
    <text evidence="1">The sequence shown here is derived from an EMBL/GenBank/DDBJ whole genome shotgun (WGS) entry which is preliminary data.</text>
</comment>
<sequence length="98" mass="10664">NKGNNLFIIMTDGHENASKEYNLDSATKLIKSSEKSGWSFIYLGADQDAWANARGLGLARGNVMSFSSLKMGRTMNQLAGSTISYASSKGSTKKFFNK</sequence>
<proteinExistence type="predicted"/>
<evidence type="ECO:0000313" key="1">
    <source>
        <dbReference type="EMBL" id="GAH73485.1"/>
    </source>
</evidence>
<reference evidence="1" key="1">
    <citation type="journal article" date="2014" name="Front. Microbiol.">
        <title>High frequency of phylogenetically diverse reductive dehalogenase-homologous genes in deep subseafloor sedimentary metagenomes.</title>
        <authorList>
            <person name="Kawai M."/>
            <person name="Futagami T."/>
            <person name="Toyoda A."/>
            <person name="Takaki Y."/>
            <person name="Nishi S."/>
            <person name="Hori S."/>
            <person name="Arai W."/>
            <person name="Tsubouchi T."/>
            <person name="Morono Y."/>
            <person name="Uchiyama I."/>
            <person name="Ito T."/>
            <person name="Fujiyama A."/>
            <person name="Inagaki F."/>
            <person name="Takami H."/>
        </authorList>
    </citation>
    <scope>NUCLEOTIDE SEQUENCE</scope>
    <source>
        <strain evidence="1">Expedition CK06-06</strain>
    </source>
</reference>
<evidence type="ECO:0008006" key="2">
    <source>
        <dbReference type="Google" id="ProtNLM"/>
    </source>
</evidence>
<feature type="non-terminal residue" evidence="1">
    <location>
        <position position="1"/>
    </location>
</feature>